<proteinExistence type="predicted"/>
<gene>
    <name evidence="1" type="ORF">DXH95_15745</name>
</gene>
<dbReference type="RefSeq" id="WP_115550506.1">
    <property type="nucleotide sequence ID" value="NZ_QRGP01000003.1"/>
</dbReference>
<dbReference type="Proteomes" id="UP000263833">
    <property type="component" value="Unassembled WGS sequence"/>
</dbReference>
<keyword evidence="2" id="KW-1185">Reference proteome</keyword>
<dbReference type="EMBL" id="QRGP01000003">
    <property type="protein sequence ID" value="RDV01729.1"/>
    <property type="molecule type" value="Genomic_DNA"/>
</dbReference>
<name>A0A371B2B3_9SPHN</name>
<comment type="caution">
    <text evidence="1">The sequence shown here is derived from an EMBL/GenBank/DDBJ whole genome shotgun (WGS) entry which is preliminary data.</text>
</comment>
<accession>A0A371B2B3</accession>
<dbReference type="AlphaFoldDB" id="A0A371B2B3"/>
<sequence length="87" mass="8858">MDDMLKRLGETPPPTALSQIDDAIIKALSVEQRERAANSRILSAAALVALGLGFAGGSVSSSPAQAAPSLSPFATTALAPSDLLDPR</sequence>
<reference evidence="2" key="1">
    <citation type="submission" date="2018-08" db="EMBL/GenBank/DDBJ databases">
        <authorList>
            <person name="Kim S.-J."/>
            <person name="Jung G.-Y."/>
        </authorList>
    </citation>
    <scope>NUCLEOTIDE SEQUENCE [LARGE SCALE GENOMIC DNA]</scope>
    <source>
        <strain evidence="2">GY_G</strain>
    </source>
</reference>
<protein>
    <submittedName>
        <fullName evidence="1">Uncharacterized protein</fullName>
    </submittedName>
</protein>
<evidence type="ECO:0000313" key="2">
    <source>
        <dbReference type="Proteomes" id="UP000263833"/>
    </source>
</evidence>
<dbReference type="OrthoDB" id="9900159at2"/>
<evidence type="ECO:0000313" key="1">
    <source>
        <dbReference type="EMBL" id="RDV01729.1"/>
    </source>
</evidence>
<organism evidence="1 2">
    <name type="scientific">Sphingorhabdus pulchriflava</name>
    <dbReference type="NCBI Taxonomy" id="2292257"/>
    <lineage>
        <taxon>Bacteria</taxon>
        <taxon>Pseudomonadati</taxon>
        <taxon>Pseudomonadota</taxon>
        <taxon>Alphaproteobacteria</taxon>
        <taxon>Sphingomonadales</taxon>
        <taxon>Sphingomonadaceae</taxon>
        <taxon>Sphingorhabdus</taxon>
    </lineage>
</organism>